<dbReference type="Proteomes" id="UP000242414">
    <property type="component" value="Unassembled WGS sequence"/>
</dbReference>
<gene>
    <name evidence="1" type="ORF">BCV72DRAFT_302063</name>
</gene>
<sequence>MFDGEKYLKIIGNDDLNAVLEILARFIRNNGVTLANQKIAENVRFNTNNQMNNRLTVNDEGVQRMVDNNLAVYYSNQMIITQNMTHRPVNTIKAYLAKQEEWKVIRENNFKEKVWKSDYVV</sequence>
<dbReference type="VEuPathDB" id="FungiDB:BCV72DRAFT_302063"/>
<name>A0A1X0REE8_RHIZD</name>
<dbReference type="OrthoDB" id="2281386at2759"/>
<proteinExistence type="predicted"/>
<organism evidence="1">
    <name type="scientific">Rhizopus microsporus var. microsporus</name>
    <dbReference type="NCBI Taxonomy" id="86635"/>
    <lineage>
        <taxon>Eukaryota</taxon>
        <taxon>Fungi</taxon>
        <taxon>Fungi incertae sedis</taxon>
        <taxon>Mucoromycota</taxon>
        <taxon>Mucoromycotina</taxon>
        <taxon>Mucoromycetes</taxon>
        <taxon>Mucorales</taxon>
        <taxon>Mucorineae</taxon>
        <taxon>Rhizopodaceae</taxon>
        <taxon>Rhizopus</taxon>
    </lineage>
</organism>
<dbReference type="AlphaFoldDB" id="A0A1X0REE8"/>
<reference evidence="1" key="1">
    <citation type="journal article" date="2016" name="Proc. Natl. Acad. Sci. U.S.A.">
        <title>Lipid metabolic changes in an early divergent fungus govern the establishment of a mutualistic symbiosis with endobacteria.</title>
        <authorList>
            <person name="Lastovetsky O.A."/>
            <person name="Gaspar M.L."/>
            <person name="Mondo S.J."/>
            <person name="LaButti K.M."/>
            <person name="Sandor L."/>
            <person name="Grigoriev I.V."/>
            <person name="Henry S.A."/>
            <person name="Pawlowska T.E."/>
        </authorList>
    </citation>
    <scope>NUCLEOTIDE SEQUENCE [LARGE SCALE GENOMIC DNA]</scope>
    <source>
        <strain evidence="1">ATCC 52814</strain>
    </source>
</reference>
<protein>
    <submittedName>
        <fullName evidence="1">Uncharacterized protein</fullName>
    </submittedName>
</protein>
<accession>A0A1X0REE8</accession>
<dbReference type="EMBL" id="KV921867">
    <property type="protein sequence ID" value="ORE10291.1"/>
    <property type="molecule type" value="Genomic_DNA"/>
</dbReference>
<evidence type="ECO:0000313" key="1">
    <source>
        <dbReference type="EMBL" id="ORE10291.1"/>
    </source>
</evidence>